<keyword evidence="3" id="KW-1185">Reference proteome</keyword>
<proteinExistence type="predicted"/>
<dbReference type="EMBL" id="CP144690">
    <property type="protein sequence ID" value="WVY91680.1"/>
    <property type="molecule type" value="Genomic_DNA"/>
</dbReference>
<evidence type="ECO:0000256" key="1">
    <source>
        <dbReference type="SAM" id="Phobius"/>
    </source>
</evidence>
<name>A0AAQ3MIW4_VIGMU</name>
<accession>A0AAQ3MIW4</accession>
<evidence type="ECO:0000313" key="3">
    <source>
        <dbReference type="Proteomes" id="UP001374535"/>
    </source>
</evidence>
<gene>
    <name evidence="2" type="ORF">V8G54_037194</name>
</gene>
<protein>
    <submittedName>
        <fullName evidence="2">Uncharacterized protein</fullName>
    </submittedName>
</protein>
<dbReference type="AlphaFoldDB" id="A0AAQ3MIW4"/>
<dbReference type="Proteomes" id="UP001374535">
    <property type="component" value="Chromosome 11"/>
</dbReference>
<organism evidence="2 3">
    <name type="scientific">Vigna mungo</name>
    <name type="common">Black gram</name>
    <name type="synonym">Phaseolus mungo</name>
    <dbReference type="NCBI Taxonomy" id="3915"/>
    <lineage>
        <taxon>Eukaryota</taxon>
        <taxon>Viridiplantae</taxon>
        <taxon>Streptophyta</taxon>
        <taxon>Embryophyta</taxon>
        <taxon>Tracheophyta</taxon>
        <taxon>Spermatophyta</taxon>
        <taxon>Magnoliopsida</taxon>
        <taxon>eudicotyledons</taxon>
        <taxon>Gunneridae</taxon>
        <taxon>Pentapetalae</taxon>
        <taxon>rosids</taxon>
        <taxon>fabids</taxon>
        <taxon>Fabales</taxon>
        <taxon>Fabaceae</taxon>
        <taxon>Papilionoideae</taxon>
        <taxon>50 kb inversion clade</taxon>
        <taxon>NPAAA clade</taxon>
        <taxon>indigoferoid/millettioid clade</taxon>
        <taxon>Phaseoleae</taxon>
        <taxon>Vigna</taxon>
    </lineage>
</organism>
<sequence>WGLDTNNYSYAIIHKALLYGFHLSWIPVACYDHCAPSYDCYFTSSSKKLQCHNKAWWVRPVENLLDTIFAIMDGLLTSIRRQDQGGEEYYSNRYGSGYTSGLIALGHYGIPYFTVRYVAGTILFIVFLVYKWRRRHSSVYESIENYLQQNSLMPIRYSYKEIKKMTKGFNEKLGEGG</sequence>
<keyword evidence="1" id="KW-0472">Membrane</keyword>
<feature type="non-terminal residue" evidence="2">
    <location>
        <position position="177"/>
    </location>
</feature>
<feature type="non-terminal residue" evidence="2">
    <location>
        <position position="1"/>
    </location>
</feature>
<keyword evidence="1" id="KW-0812">Transmembrane</keyword>
<keyword evidence="1" id="KW-1133">Transmembrane helix</keyword>
<evidence type="ECO:0000313" key="2">
    <source>
        <dbReference type="EMBL" id="WVY91680.1"/>
    </source>
</evidence>
<feature type="transmembrane region" description="Helical" evidence="1">
    <location>
        <begin position="110"/>
        <end position="130"/>
    </location>
</feature>
<reference evidence="2 3" key="1">
    <citation type="journal article" date="2023" name="Life. Sci Alliance">
        <title>Evolutionary insights into 3D genome organization and epigenetic landscape of Vigna mungo.</title>
        <authorList>
            <person name="Junaid A."/>
            <person name="Singh B."/>
            <person name="Bhatia S."/>
        </authorList>
    </citation>
    <scope>NUCLEOTIDE SEQUENCE [LARGE SCALE GENOMIC DNA]</scope>
    <source>
        <strain evidence="2">Urdbean</strain>
    </source>
</reference>